<sequence>MKKFEYEQVREFIADKGYTLISKEYINGDHKLDMLCPFGHPVHMTFHLFKSSGKRCRLCKSSRGENTIRFILRHILPEEVKTEEQKRVMYKGTSYAFDFFLSLGKGLYIEYDGEQHFRPVDFFGGEAGFKKQQLHDQQKTEYVEKKKGHLLRIPYTMTAPEMYKAIQSFLKDHTTINDIALDKLSEAQYYTKYSFTIADVVKFYKENELSDTTAKFSIHEATVRRYFKQVYGMSKKAYKKLKIKEDMAEYYLTHTNKETQKKYNVSDKTLQKYFKEVYGTDKSSFLLSTS</sequence>
<keyword evidence="2" id="KW-1185">Reference proteome</keyword>
<evidence type="ECO:0000313" key="1">
    <source>
        <dbReference type="EMBL" id="AIW03328.1"/>
    </source>
</evidence>
<accession>A0A0A0RUS2</accession>
<dbReference type="OrthoDB" id="24132at10239"/>
<dbReference type="KEGG" id="vg:24607070"/>
<organism evidence="1 2">
    <name type="scientific">Bacillus phage Mater</name>
    <dbReference type="NCBI Taxonomy" id="1540090"/>
    <lineage>
        <taxon>Viruses</taxon>
        <taxon>Duplodnaviria</taxon>
        <taxon>Heunggongvirae</taxon>
        <taxon>Uroviricota</taxon>
        <taxon>Caudoviricetes</taxon>
        <taxon>Herelleviridae</taxon>
        <taxon>Bastillevirinae</taxon>
        <taxon>Matervirus</taxon>
        <taxon>Matervirus mater</taxon>
    </lineage>
</organism>
<proteinExistence type="predicted"/>
<dbReference type="EMBL" id="KM236245">
    <property type="protein sequence ID" value="AIW03328.1"/>
    <property type="molecule type" value="Genomic_DNA"/>
</dbReference>
<protein>
    <submittedName>
        <fullName evidence="1">Uncharacterized protein</fullName>
    </submittedName>
</protein>
<evidence type="ECO:0000313" key="2">
    <source>
        <dbReference type="Proteomes" id="UP000030206"/>
    </source>
</evidence>
<gene>
    <name evidence="1" type="ORF">CPT_Mater171</name>
</gene>
<dbReference type="Gene3D" id="3.40.960.10">
    <property type="entry name" value="VSR Endonuclease"/>
    <property type="match status" value="1"/>
</dbReference>
<dbReference type="RefSeq" id="YP_009151130.1">
    <property type="nucleotide sequence ID" value="NC_027366.1"/>
</dbReference>
<reference evidence="1 2" key="1">
    <citation type="submission" date="2014-07" db="EMBL/GenBank/DDBJ databases">
        <title>Complete Genome of Bacillus megaterium Myophage Mater.</title>
        <authorList>
            <person name="Lancaster J.C."/>
            <person name="Hodde M.K."/>
            <person name="Hernandez A.C."/>
            <person name="Everett G.F.K."/>
        </authorList>
    </citation>
    <scope>NUCLEOTIDE SEQUENCE [LARGE SCALE GENOMIC DNA]</scope>
</reference>
<dbReference type="Proteomes" id="UP000030206">
    <property type="component" value="Segment"/>
</dbReference>
<dbReference type="GeneID" id="24607070"/>
<name>A0A0A0RUS2_9CAUD</name>